<organism evidence="2 3">
    <name type="scientific">Oryza meyeriana var. granulata</name>
    <dbReference type="NCBI Taxonomy" id="110450"/>
    <lineage>
        <taxon>Eukaryota</taxon>
        <taxon>Viridiplantae</taxon>
        <taxon>Streptophyta</taxon>
        <taxon>Embryophyta</taxon>
        <taxon>Tracheophyta</taxon>
        <taxon>Spermatophyta</taxon>
        <taxon>Magnoliopsida</taxon>
        <taxon>Liliopsida</taxon>
        <taxon>Poales</taxon>
        <taxon>Poaceae</taxon>
        <taxon>BOP clade</taxon>
        <taxon>Oryzoideae</taxon>
        <taxon>Oryzeae</taxon>
        <taxon>Oryzinae</taxon>
        <taxon>Oryza</taxon>
        <taxon>Oryza meyeriana</taxon>
    </lineage>
</organism>
<feature type="region of interest" description="Disordered" evidence="1">
    <location>
        <begin position="37"/>
        <end position="73"/>
    </location>
</feature>
<proteinExistence type="predicted"/>
<dbReference type="EMBL" id="SPHZ02000008">
    <property type="protein sequence ID" value="KAF0904819.1"/>
    <property type="molecule type" value="Genomic_DNA"/>
</dbReference>
<feature type="compositionally biased region" description="Pro residues" evidence="1">
    <location>
        <begin position="37"/>
        <end position="50"/>
    </location>
</feature>
<comment type="caution">
    <text evidence="2">The sequence shown here is derived from an EMBL/GenBank/DDBJ whole genome shotgun (WGS) entry which is preliminary data.</text>
</comment>
<protein>
    <submittedName>
        <fullName evidence="2">Uncharacterized protein</fullName>
    </submittedName>
</protein>
<keyword evidence="3" id="KW-1185">Reference proteome</keyword>
<evidence type="ECO:0000256" key="1">
    <source>
        <dbReference type="SAM" id="MobiDB-lite"/>
    </source>
</evidence>
<name>A0A6G1CXL5_9ORYZ</name>
<dbReference type="Proteomes" id="UP000479710">
    <property type="component" value="Unassembled WGS sequence"/>
</dbReference>
<evidence type="ECO:0000313" key="3">
    <source>
        <dbReference type="Proteomes" id="UP000479710"/>
    </source>
</evidence>
<gene>
    <name evidence="2" type="ORF">E2562_037491</name>
</gene>
<sequence>MLPSPRGLAAAALLTSPDKGRAKSGWGWMQMSPLPAYPSSPRPGPSPPLLKIPSHSMDRAGFGGGGPPLREGNRPLLCRRLSVRLLCPQVTGAVP</sequence>
<dbReference type="AlphaFoldDB" id="A0A6G1CXL5"/>
<reference evidence="2 3" key="1">
    <citation type="submission" date="2019-11" db="EMBL/GenBank/DDBJ databases">
        <title>Whole genome sequence of Oryza granulata.</title>
        <authorList>
            <person name="Li W."/>
        </authorList>
    </citation>
    <scope>NUCLEOTIDE SEQUENCE [LARGE SCALE GENOMIC DNA]</scope>
    <source>
        <strain evidence="3">cv. Menghai</strain>
        <tissue evidence="2">Leaf</tissue>
    </source>
</reference>
<accession>A0A6G1CXL5</accession>
<evidence type="ECO:0000313" key="2">
    <source>
        <dbReference type="EMBL" id="KAF0904819.1"/>
    </source>
</evidence>